<evidence type="ECO:0000256" key="1">
    <source>
        <dbReference type="ARBA" id="ARBA00023015"/>
    </source>
</evidence>
<sequence>MSDRRTQIVAAARELLGENAERALSVRSVAARAGVGASTLRHYFPTQRELYRAVFDTAYDETARDLRIDDPDVPAVDRLVECLAQLLPPHLPFETWVVVLSGMVGSDSTADSRLAWTSFVERSRVRVVDWLTRLEQEGAVAPGPVERRARLLLVVVDGLSIGRMLQGHRAEQEELDVLRDAVEAIVTG</sequence>
<name>A0ABP3DC34_9ACTN</name>
<evidence type="ECO:0000256" key="4">
    <source>
        <dbReference type="PROSITE-ProRule" id="PRU00335"/>
    </source>
</evidence>
<keyword evidence="1" id="KW-0805">Transcription regulation</keyword>
<dbReference type="Gene3D" id="1.10.357.10">
    <property type="entry name" value="Tetracycline Repressor, domain 2"/>
    <property type="match status" value="1"/>
</dbReference>
<dbReference type="EMBL" id="BAAAGX010000006">
    <property type="protein sequence ID" value="GAA0228640.1"/>
    <property type="molecule type" value="Genomic_DNA"/>
</dbReference>
<accession>A0ABP3DC34</accession>
<keyword evidence="3" id="KW-0804">Transcription</keyword>
<dbReference type="InterPro" id="IPR009057">
    <property type="entry name" value="Homeodomain-like_sf"/>
</dbReference>
<dbReference type="InterPro" id="IPR001647">
    <property type="entry name" value="HTH_TetR"/>
</dbReference>
<dbReference type="PANTHER" id="PTHR30055:SF234">
    <property type="entry name" value="HTH-TYPE TRANSCRIPTIONAL REGULATOR BETI"/>
    <property type="match status" value="1"/>
</dbReference>
<dbReference type="PRINTS" id="PR00455">
    <property type="entry name" value="HTHTETR"/>
</dbReference>
<evidence type="ECO:0000313" key="6">
    <source>
        <dbReference type="EMBL" id="GAA0228640.1"/>
    </source>
</evidence>
<dbReference type="InterPro" id="IPR050109">
    <property type="entry name" value="HTH-type_TetR-like_transc_reg"/>
</dbReference>
<reference evidence="7" key="1">
    <citation type="journal article" date="2019" name="Int. J. Syst. Evol. Microbiol.">
        <title>The Global Catalogue of Microorganisms (GCM) 10K type strain sequencing project: providing services to taxonomists for standard genome sequencing and annotation.</title>
        <authorList>
            <consortium name="The Broad Institute Genomics Platform"/>
            <consortium name="The Broad Institute Genome Sequencing Center for Infectious Disease"/>
            <person name="Wu L."/>
            <person name="Ma J."/>
        </authorList>
    </citation>
    <scope>NUCLEOTIDE SEQUENCE [LARGE SCALE GENOMIC DNA]</scope>
    <source>
        <strain evidence="7">JCM 10425</strain>
    </source>
</reference>
<evidence type="ECO:0000259" key="5">
    <source>
        <dbReference type="PROSITE" id="PS50977"/>
    </source>
</evidence>
<keyword evidence="2 4" id="KW-0238">DNA-binding</keyword>
<dbReference type="PANTHER" id="PTHR30055">
    <property type="entry name" value="HTH-TYPE TRANSCRIPTIONAL REGULATOR RUTR"/>
    <property type="match status" value="1"/>
</dbReference>
<comment type="caution">
    <text evidence="6">The sequence shown here is derived from an EMBL/GenBank/DDBJ whole genome shotgun (WGS) entry which is preliminary data.</text>
</comment>
<dbReference type="Pfam" id="PF00440">
    <property type="entry name" value="TetR_N"/>
    <property type="match status" value="1"/>
</dbReference>
<dbReference type="SUPFAM" id="SSF46689">
    <property type="entry name" value="Homeodomain-like"/>
    <property type="match status" value="1"/>
</dbReference>
<evidence type="ECO:0000256" key="2">
    <source>
        <dbReference type="ARBA" id="ARBA00023125"/>
    </source>
</evidence>
<dbReference type="PROSITE" id="PS50977">
    <property type="entry name" value="HTH_TETR_2"/>
    <property type="match status" value="1"/>
</dbReference>
<dbReference type="SUPFAM" id="SSF48498">
    <property type="entry name" value="Tetracyclin repressor-like, C-terminal domain"/>
    <property type="match status" value="1"/>
</dbReference>
<gene>
    <name evidence="6" type="ORF">GCM10009539_12570</name>
</gene>
<dbReference type="Proteomes" id="UP001500967">
    <property type="component" value="Unassembled WGS sequence"/>
</dbReference>
<keyword evidence="7" id="KW-1185">Reference proteome</keyword>
<feature type="DNA-binding region" description="H-T-H motif" evidence="4">
    <location>
        <begin position="25"/>
        <end position="44"/>
    </location>
</feature>
<evidence type="ECO:0000256" key="3">
    <source>
        <dbReference type="ARBA" id="ARBA00023163"/>
    </source>
</evidence>
<proteinExistence type="predicted"/>
<feature type="domain" description="HTH tetR-type" evidence="5">
    <location>
        <begin position="2"/>
        <end position="62"/>
    </location>
</feature>
<dbReference type="RefSeq" id="WP_344647764.1">
    <property type="nucleotide sequence ID" value="NZ_BAAAGX010000006.1"/>
</dbReference>
<evidence type="ECO:0000313" key="7">
    <source>
        <dbReference type="Proteomes" id="UP001500967"/>
    </source>
</evidence>
<protein>
    <recommendedName>
        <fullName evidence="5">HTH tetR-type domain-containing protein</fullName>
    </recommendedName>
</protein>
<dbReference type="InterPro" id="IPR036271">
    <property type="entry name" value="Tet_transcr_reg_TetR-rel_C_sf"/>
</dbReference>
<organism evidence="6 7">
    <name type="scientific">Cryptosporangium japonicum</name>
    <dbReference type="NCBI Taxonomy" id="80872"/>
    <lineage>
        <taxon>Bacteria</taxon>
        <taxon>Bacillati</taxon>
        <taxon>Actinomycetota</taxon>
        <taxon>Actinomycetes</taxon>
        <taxon>Cryptosporangiales</taxon>
        <taxon>Cryptosporangiaceae</taxon>
        <taxon>Cryptosporangium</taxon>
    </lineage>
</organism>